<gene>
    <name evidence="1" type="ORF">CQW49_08790</name>
</gene>
<keyword evidence="2" id="KW-1185">Reference proteome</keyword>
<evidence type="ECO:0008006" key="3">
    <source>
        <dbReference type="Google" id="ProtNLM"/>
    </source>
</evidence>
<organism evidence="1 2">
    <name type="scientific">Methylosinus trichosporium (strain ATCC 35070 / NCIMB 11131 / UNIQEM 75 / OB3b)</name>
    <dbReference type="NCBI Taxonomy" id="595536"/>
    <lineage>
        <taxon>Bacteria</taxon>
        <taxon>Pseudomonadati</taxon>
        <taxon>Pseudomonadota</taxon>
        <taxon>Alphaproteobacteria</taxon>
        <taxon>Hyphomicrobiales</taxon>
        <taxon>Methylocystaceae</taxon>
        <taxon>Methylosinus</taxon>
    </lineage>
</organism>
<dbReference type="SUPFAM" id="SSF48452">
    <property type="entry name" value="TPR-like"/>
    <property type="match status" value="1"/>
</dbReference>
<dbReference type="InterPro" id="IPR011990">
    <property type="entry name" value="TPR-like_helical_dom_sf"/>
</dbReference>
<protein>
    <recommendedName>
        <fullName evidence="3">Tetratricopeptide repeat protein</fullName>
    </recommendedName>
</protein>
<evidence type="ECO:0000313" key="1">
    <source>
        <dbReference type="EMBL" id="ATQ67975.1"/>
    </source>
</evidence>
<dbReference type="AlphaFoldDB" id="A0A2D2CZ38"/>
<reference evidence="2" key="1">
    <citation type="submission" date="2017-10" db="EMBL/GenBank/DDBJ databases">
        <title>Completed PacBio SMRT sequence of Methylosinus trichosporium OB3b reveals presence of a third large plasmid.</title>
        <authorList>
            <person name="Charles T.C."/>
            <person name="Lynch M.D.J."/>
            <person name="Heil J.R."/>
            <person name="Cheng J."/>
        </authorList>
    </citation>
    <scope>NUCLEOTIDE SEQUENCE [LARGE SCALE GENOMIC DNA]</scope>
    <source>
        <strain evidence="2">OB3b</strain>
    </source>
</reference>
<dbReference type="STRING" id="595536.GCA_000178815_03394"/>
<proteinExistence type="predicted"/>
<sequence>MLTGDGAVGNQAFDPGADEILSSPVFGAGLPPEAERHLREAALTYHLDDVAEQHLFEARRIAPTHVAVLIGLYRFYFYKTRLEETLEIAKSCLTRAAIDNSLPLDWREVRPGDANFASYDAVLPRFFMFVLKGYAYLQLRLGEYAEGREAANKLLELDPTDKVGATLLISVLDGMEAEDVD</sequence>
<dbReference type="EMBL" id="CP023737">
    <property type="protein sequence ID" value="ATQ67975.1"/>
    <property type="molecule type" value="Genomic_DNA"/>
</dbReference>
<dbReference type="RefSeq" id="WP_004448256.1">
    <property type="nucleotide sequence ID" value="NZ_ADVE02000001.1"/>
</dbReference>
<dbReference type="Proteomes" id="UP000230709">
    <property type="component" value="Chromosome"/>
</dbReference>
<evidence type="ECO:0000313" key="2">
    <source>
        <dbReference type="Proteomes" id="UP000230709"/>
    </source>
</evidence>
<dbReference type="Gene3D" id="1.25.40.10">
    <property type="entry name" value="Tetratricopeptide repeat domain"/>
    <property type="match status" value="1"/>
</dbReference>
<accession>A0A2D2CZ38</accession>
<name>A0A2D2CZ38_METT3</name>
<dbReference type="KEGG" id="mtw:CQW49_08790"/>